<dbReference type="SMART" id="SM00859">
    <property type="entry name" value="Semialdhyde_dh"/>
    <property type="match status" value="1"/>
</dbReference>
<dbReference type="InterPro" id="IPR000534">
    <property type="entry name" value="Semialdehyde_DH_NAD-bd"/>
</dbReference>
<dbReference type="Pfam" id="PF22698">
    <property type="entry name" value="Semialdhyde_dhC_1"/>
    <property type="match status" value="1"/>
</dbReference>
<name>A0AAW9RG86_9GAMM</name>
<comment type="catalytic activity">
    <reaction evidence="5">
        <text>N-acetyl-L-glutamate 5-semialdehyde + phosphate + NADP(+) = N-acetyl-L-glutamyl 5-phosphate + NADPH + H(+)</text>
        <dbReference type="Rhea" id="RHEA:21588"/>
        <dbReference type="ChEBI" id="CHEBI:15378"/>
        <dbReference type="ChEBI" id="CHEBI:29123"/>
        <dbReference type="ChEBI" id="CHEBI:43474"/>
        <dbReference type="ChEBI" id="CHEBI:57783"/>
        <dbReference type="ChEBI" id="CHEBI:57936"/>
        <dbReference type="ChEBI" id="CHEBI:58349"/>
        <dbReference type="EC" id="1.2.1.38"/>
    </reaction>
</comment>
<evidence type="ECO:0000313" key="9">
    <source>
        <dbReference type="Proteomes" id="UP001359886"/>
    </source>
</evidence>
<evidence type="ECO:0000256" key="1">
    <source>
        <dbReference type="ARBA" id="ARBA00022571"/>
    </source>
</evidence>
<reference evidence="8 9" key="1">
    <citation type="submission" date="2024-02" db="EMBL/GenBank/DDBJ databases">
        <title>A novel Wenzhouxiangellaceae bacterium, isolated from coastal sediments.</title>
        <authorList>
            <person name="Du Z.-J."/>
            <person name="Ye Y.-Q."/>
            <person name="Zhang X.-Y."/>
        </authorList>
    </citation>
    <scope>NUCLEOTIDE SEQUENCE [LARGE SCALE GENOMIC DNA]</scope>
    <source>
        <strain evidence="8 9">CH-27</strain>
    </source>
</reference>
<dbReference type="GO" id="GO:0070401">
    <property type="term" value="F:NADP+ binding"/>
    <property type="evidence" value="ECO:0007669"/>
    <property type="project" value="InterPro"/>
</dbReference>
<dbReference type="PROSITE" id="PS01224">
    <property type="entry name" value="ARGC"/>
    <property type="match status" value="1"/>
</dbReference>
<evidence type="ECO:0000259" key="7">
    <source>
        <dbReference type="SMART" id="SM00859"/>
    </source>
</evidence>
<sequence length="327" mass="34716">MTIETVVIGGRGHTGSALLPLLDGHPEITIRAVASGTAAGEPVAGHVEAMRGSDLVFSDLRPDAVRDLDARLYILALPNGKAGAWVEAIDTHCPDAVIVDLSADYRFDDQWSYGLPEHFAPGLRGATRIANPGCYATGAQLALTPVRERLAATPVVFGVSGYSGAGKTPSRKNDPLVLADNLLPYALADHIHERELSHHLGRDARFMPHVASFFRGISLTVAVEFAEPCRAEVLHEQFRDFYGQASLVQVTASAPEVAQVRDSAAALVGGFTVSQSHPTRAAIVCVLDNLLKGAASQAVQNINLAFGLDELSGLEHCMTVAGRVNDE</sequence>
<dbReference type="CDD" id="cd23936">
    <property type="entry name" value="AGPR_C_ARG5_6_like"/>
    <property type="match status" value="1"/>
</dbReference>
<evidence type="ECO:0000256" key="4">
    <source>
        <dbReference type="ARBA" id="ARBA00023002"/>
    </source>
</evidence>
<comment type="similarity">
    <text evidence="5">Belongs to the NAGSA dehydrogenase family. Type 1 subfamily.</text>
</comment>
<feature type="domain" description="Semialdehyde dehydrogenase NAD-binding" evidence="7">
    <location>
        <begin position="4"/>
        <end position="126"/>
    </location>
</feature>
<evidence type="ECO:0000256" key="6">
    <source>
        <dbReference type="PROSITE-ProRule" id="PRU10010"/>
    </source>
</evidence>
<keyword evidence="9" id="KW-1185">Reference proteome</keyword>
<evidence type="ECO:0000256" key="3">
    <source>
        <dbReference type="ARBA" id="ARBA00022857"/>
    </source>
</evidence>
<comment type="function">
    <text evidence="5">Catalyzes the NADPH-dependent reduction of N-acetyl-5-glutamyl phosphate to yield N-acetyl-L-glutamate 5-semialdehyde.</text>
</comment>
<dbReference type="AlphaFoldDB" id="A0AAW9RG86"/>
<comment type="pathway">
    <text evidence="5">Amino-acid biosynthesis; L-arginine biosynthesis; N(2)-acetyl-L-ornithine from L-glutamate: step 3/4.</text>
</comment>
<dbReference type="HAMAP" id="MF_00150">
    <property type="entry name" value="ArgC_type1"/>
    <property type="match status" value="1"/>
</dbReference>
<protein>
    <recommendedName>
        <fullName evidence="5">N-acetyl-gamma-glutamyl-phosphate reductase</fullName>
        <shortName evidence="5">AGPR</shortName>
        <ecNumber evidence="5">1.2.1.38</ecNumber>
    </recommendedName>
    <alternativeName>
        <fullName evidence="5">N-acetyl-glutamate semialdehyde dehydrogenase</fullName>
        <shortName evidence="5">NAGSA dehydrogenase</shortName>
    </alternativeName>
</protein>
<dbReference type="Gene3D" id="3.30.360.10">
    <property type="entry name" value="Dihydrodipicolinate Reductase, domain 2"/>
    <property type="match status" value="1"/>
</dbReference>
<dbReference type="InterPro" id="IPR058924">
    <property type="entry name" value="AGPR_dimerisation_dom"/>
</dbReference>
<dbReference type="PANTHER" id="PTHR32338:SF10">
    <property type="entry name" value="N-ACETYL-GAMMA-GLUTAMYL-PHOSPHATE REDUCTASE, CHLOROPLASTIC-RELATED"/>
    <property type="match status" value="1"/>
</dbReference>
<gene>
    <name evidence="5 8" type="primary">argC</name>
    <name evidence="8" type="ORF">V3330_16730</name>
</gene>
<dbReference type="GO" id="GO:0005737">
    <property type="term" value="C:cytoplasm"/>
    <property type="evidence" value="ECO:0007669"/>
    <property type="project" value="UniProtKB-SubCell"/>
</dbReference>
<evidence type="ECO:0000256" key="2">
    <source>
        <dbReference type="ARBA" id="ARBA00022605"/>
    </source>
</evidence>
<proteinExistence type="inferred from homology"/>
<dbReference type="GO" id="GO:0051287">
    <property type="term" value="F:NAD binding"/>
    <property type="evidence" value="ECO:0007669"/>
    <property type="project" value="InterPro"/>
</dbReference>
<dbReference type="NCBIfam" id="TIGR01850">
    <property type="entry name" value="argC"/>
    <property type="match status" value="1"/>
</dbReference>
<keyword evidence="3 5" id="KW-0521">NADP</keyword>
<dbReference type="InterPro" id="IPR000706">
    <property type="entry name" value="AGPR_type-1"/>
</dbReference>
<evidence type="ECO:0000313" key="8">
    <source>
        <dbReference type="EMBL" id="MEJ8569273.1"/>
    </source>
</evidence>
<keyword evidence="1 5" id="KW-0055">Arginine biosynthesis</keyword>
<dbReference type="Pfam" id="PF01118">
    <property type="entry name" value="Semialdhyde_dh"/>
    <property type="match status" value="1"/>
</dbReference>
<dbReference type="EC" id="1.2.1.38" evidence="5"/>
<feature type="active site" evidence="5 6">
    <location>
        <position position="134"/>
    </location>
</feature>
<dbReference type="SUPFAM" id="SSF55347">
    <property type="entry name" value="Glyceraldehyde-3-phosphate dehydrogenase-like, C-terminal domain"/>
    <property type="match status" value="1"/>
</dbReference>
<dbReference type="Gene3D" id="3.40.50.720">
    <property type="entry name" value="NAD(P)-binding Rossmann-like Domain"/>
    <property type="match status" value="1"/>
</dbReference>
<dbReference type="PANTHER" id="PTHR32338">
    <property type="entry name" value="N-ACETYL-GAMMA-GLUTAMYL-PHOSPHATE REDUCTASE, CHLOROPLASTIC-RELATED-RELATED"/>
    <property type="match status" value="1"/>
</dbReference>
<dbReference type="EMBL" id="JAZHOG010000012">
    <property type="protein sequence ID" value="MEJ8569273.1"/>
    <property type="molecule type" value="Genomic_DNA"/>
</dbReference>
<accession>A0AAW9RG86</accession>
<dbReference type="InterPro" id="IPR023013">
    <property type="entry name" value="AGPR_AS"/>
</dbReference>
<keyword evidence="5" id="KW-0963">Cytoplasm</keyword>
<organism evidence="8 9">
    <name type="scientific">Elongatibacter sediminis</name>
    <dbReference type="NCBI Taxonomy" id="3119006"/>
    <lineage>
        <taxon>Bacteria</taxon>
        <taxon>Pseudomonadati</taxon>
        <taxon>Pseudomonadota</taxon>
        <taxon>Gammaproteobacteria</taxon>
        <taxon>Chromatiales</taxon>
        <taxon>Wenzhouxiangellaceae</taxon>
        <taxon>Elongatibacter</taxon>
    </lineage>
</organism>
<comment type="caution">
    <text evidence="8">The sequence shown here is derived from an EMBL/GenBank/DDBJ whole genome shotgun (WGS) entry which is preliminary data.</text>
</comment>
<evidence type="ECO:0000256" key="5">
    <source>
        <dbReference type="HAMAP-Rule" id="MF_00150"/>
    </source>
</evidence>
<dbReference type="CDD" id="cd24149">
    <property type="entry name" value="AGPR_N_ARG5_6_like"/>
    <property type="match status" value="1"/>
</dbReference>
<keyword evidence="4 5" id="KW-0560">Oxidoreductase</keyword>
<dbReference type="InterPro" id="IPR036291">
    <property type="entry name" value="NAD(P)-bd_dom_sf"/>
</dbReference>
<dbReference type="GO" id="GO:0003942">
    <property type="term" value="F:N-acetyl-gamma-glutamyl-phosphate reductase activity"/>
    <property type="evidence" value="ECO:0007669"/>
    <property type="project" value="UniProtKB-UniRule"/>
</dbReference>
<dbReference type="Proteomes" id="UP001359886">
    <property type="component" value="Unassembled WGS sequence"/>
</dbReference>
<dbReference type="RefSeq" id="WP_354696598.1">
    <property type="nucleotide sequence ID" value="NZ_JAZHOG010000012.1"/>
</dbReference>
<comment type="subcellular location">
    <subcellularLocation>
        <location evidence="5">Cytoplasm</location>
    </subcellularLocation>
</comment>
<keyword evidence="2 5" id="KW-0028">Amino-acid biosynthesis</keyword>
<dbReference type="InterPro" id="IPR050085">
    <property type="entry name" value="AGPR"/>
</dbReference>
<dbReference type="GO" id="GO:0006526">
    <property type="term" value="P:L-arginine biosynthetic process"/>
    <property type="evidence" value="ECO:0007669"/>
    <property type="project" value="UniProtKB-UniRule"/>
</dbReference>
<dbReference type="SUPFAM" id="SSF51735">
    <property type="entry name" value="NAD(P)-binding Rossmann-fold domains"/>
    <property type="match status" value="1"/>
</dbReference>